<dbReference type="HAMAP" id="MF_00042">
    <property type="entry name" value="RNase_H"/>
    <property type="match status" value="1"/>
</dbReference>
<evidence type="ECO:0000256" key="10">
    <source>
        <dbReference type="HAMAP-Rule" id="MF_00042"/>
    </source>
</evidence>
<dbReference type="GO" id="GO:0043137">
    <property type="term" value="P:DNA replication, removal of RNA primer"/>
    <property type="evidence" value="ECO:0007669"/>
    <property type="project" value="TreeGrafter"/>
</dbReference>
<dbReference type="InterPro" id="IPR012337">
    <property type="entry name" value="RNaseH-like_sf"/>
</dbReference>
<gene>
    <name evidence="10 12" type="primary">rnhA</name>
    <name evidence="12" type="ORF">HUK38_12885</name>
</gene>
<feature type="binding site" evidence="10">
    <location>
        <position position="75"/>
    </location>
    <ligand>
        <name>Mg(2+)</name>
        <dbReference type="ChEBI" id="CHEBI:18420"/>
        <label>1</label>
    </ligand>
</feature>
<evidence type="ECO:0000256" key="1">
    <source>
        <dbReference type="ARBA" id="ARBA00000077"/>
    </source>
</evidence>
<keyword evidence="5 10" id="KW-0540">Nuclease</keyword>
<dbReference type="AlphaFoldDB" id="A0A839HPF7"/>
<keyword evidence="6 10" id="KW-0479">Metal-binding</keyword>
<dbReference type="GO" id="GO:0000287">
    <property type="term" value="F:magnesium ion binding"/>
    <property type="evidence" value="ECO:0007669"/>
    <property type="project" value="UniProtKB-UniRule"/>
</dbReference>
<feature type="binding site" evidence="10">
    <location>
        <position position="15"/>
    </location>
    <ligand>
        <name>Mg(2+)</name>
        <dbReference type="ChEBI" id="CHEBI:18420"/>
        <label>2</label>
    </ligand>
</feature>
<dbReference type="InterPro" id="IPR036397">
    <property type="entry name" value="RNaseH_sf"/>
</dbReference>
<evidence type="ECO:0000256" key="4">
    <source>
        <dbReference type="ARBA" id="ARBA00012180"/>
    </source>
</evidence>
<dbReference type="RefSeq" id="WP_182584739.1">
    <property type="nucleotide sequence ID" value="NZ_JABVCQ010000036.1"/>
</dbReference>
<dbReference type="InterPro" id="IPR022892">
    <property type="entry name" value="RNaseHI"/>
</dbReference>
<evidence type="ECO:0000256" key="8">
    <source>
        <dbReference type="ARBA" id="ARBA00022801"/>
    </source>
</evidence>
<comment type="cofactor">
    <cofactor evidence="10">
        <name>Mg(2+)</name>
        <dbReference type="ChEBI" id="CHEBI:18420"/>
    </cofactor>
    <text evidence="10">Binds 1 Mg(2+) ion per subunit. May bind a second metal ion at a regulatory site, or after substrate binding.</text>
</comment>
<feature type="binding site" evidence="10">
    <location>
        <position position="15"/>
    </location>
    <ligand>
        <name>Mg(2+)</name>
        <dbReference type="ChEBI" id="CHEBI:18420"/>
        <label>1</label>
    </ligand>
</feature>
<keyword evidence="10" id="KW-0963">Cytoplasm</keyword>
<dbReference type="PANTHER" id="PTHR10642">
    <property type="entry name" value="RIBONUCLEASE H1"/>
    <property type="match status" value="1"/>
</dbReference>
<protein>
    <recommendedName>
        <fullName evidence="4 10">Ribonuclease H</fullName>
        <shortName evidence="10">RNase H</shortName>
        <ecNumber evidence="4 10">3.1.26.4</ecNumber>
    </recommendedName>
</protein>
<name>A0A839HPF7_9GAMM</name>
<comment type="subunit">
    <text evidence="3 10">Monomer.</text>
</comment>
<keyword evidence="7 10" id="KW-0255">Endonuclease</keyword>
<evidence type="ECO:0000256" key="2">
    <source>
        <dbReference type="ARBA" id="ARBA00005300"/>
    </source>
</evidence>
<evidence type="ECO:0000256" key="9">
    <source>
        <dbReference type="ARBA" id="ARBA00022842"/>
    </source>
</evidence>
<dbReference type="PROSITE" id="PS50879">
    <property type="entry name" value="RNASE_H_1"/>
    <property type="match status" value="1"/>
</dbReference>
<evidence type="ECO:0000256" key="6">
    <source>
        <dbReference type="ARBA" id="ARBA00022723"/>
    </source>
</evidence>
<keyword evidence="13" id="KW-1185">Reference proteome</keyword>
<evidence type="ECO:0000256" key="5">
    <source>
        <dbReference type="ARBA" id="ARBA00022722"/>
    </source>
</evidence>
<dbReference type="Proteomes" id="UP000548632">
    <property type="component" value="Unassembled WGS sequence"/>
</dbReference>
<evidence type="ECO:0000313" key="13">
    <source>
        <dbReference type="Proteomes" id="UP000548632"/>
    </source>
</evidence>
<feature type="domain" description="RNase H type-1" evidence="11">
    <location>
        <begin position="6"/>
        <end position="147"/>
    </location>
</feature>
<dbReference type="CDD" id="cd09278">
    <property type="entry name" value="RNase_HI_prokaryote_like"/>
    <property type="match status" value="1"/>
</dbReference>
<keyword evidence="8 10" id="KW-0378">Hydrolase</keyword>
<dbReference type="EMBL" id="JABVCQ010000036">
    <property type="protein sequence ID" value="MBB1127112.1"/>
    <property type="molecule type" value="Genomic_DNA"/>
</dbReference>
<dbReference type="PANTHER" id="PTHR10642:SF26">
    <property type="entry name" value="RIBONUCLEASE H1"/>
    <property type="match status" value="1"/>
</dbReference>
<evidence type="ECO:0000256" key="3">
    <source>
        <dbReference type="ARBA" id="ARBA00011245"/>
    </source>
</evidence>
<dbReference type="Pfam" id="PF00075">
    <property type="entry name" value="RNase_H"/>
    <property type="match status" value="1"/>
</dbReference>
<dbReference type="InterPro" id="IPR002156">
    <property type="entry name" value="RNaseH_domain"/>
</dbReference>
<feature type="binding site" evidence="10">
    <location>
        <position position="139"/>
    </location>
    <ligand>
        <name>Mg(2+)</name>
        <dbReference type="ChEBI" id="CHEBI:18420"/>
        <label>2</label>
    </ligand>
</feature>
<dbReference type="InterPro" id="IPR050092">
    <property type="entry name" value="RNase_H"/>
</dbReference>
<dbReference type="SUPFAM" id="SSF53098">
    <property type="entry name" value="Ribonuclease H-like"/>
    <property type="match status" value="1"/>
</dbReference>
<dbReference type="GO" id="GO:0003676">
    <property type="term" value="F:nucleic acid binding"/>
    <property type="evidence" value="ECO:0007669"/>
    <property type="project" value="InterPro"/>
</dbReference>
<keyword evidence="9 10" id="KW-0460">Magnesium</keyword>
<evidence type="ECO:0000259" key="11">
    <source>
        <dbReference type="PROSITE" id="PS50879"/>
    </source>
</evidence>
<accession>A0A839HPF7</accession>
<dbReference type="NCBIfam" id="NF001236">
    <property type="entry name" value="PRK00203.1"/>
    <property type="match status" value="1"/>
</dbReference>
<sequence>MNDLFDQVDIELFTDGACQINPGPGGWGVLIRHGAQVQELCGGAPATTNNRMELMAVIRGLEATAPGSRVLVTLDSRYVQDGVEQWLLRWRRNGWKTSKGTAVKNQDLWEELQALLARRRVRWQWVPGHSGHVENKRADELAKQGLATVTT</sequence>
<comment type="function">
    <text evidence="10">Endonuclease that specifically degrades the RNA of RNA-DNA hybrids.</text>
</comment>
<organism evidence="12 13">
    <name type="scientific">Thiospirillum jenense</name>
    <dbReference type="NCBI Taxonomy" id="1653858"/>
    <lineage>
        <taxon>Bacteria</taxon>
        <taxon>Pseudomonadati</taxon>
        <taxon>Pseudomonadota</taxon>
        <taxon>Gammaproteobacteria</taxon>
        <taxon>Chromatiales</taxon>
        <taxon>Chromatiaceae</taxon>
        <taxon>Thiospirillum</taxon>
    </lineage>
</organism>
<comment type="subcellular location">
    <subcellularLocation>
        <location evidence="10">Cytoplasm</location>
    </subcellularLocation>
</comment>
<comment type="caution">
    <text evidence="12">The sequence shown here is derived from an EMBL/GenBank/DDBJ whole genome shotgun (WGS) entry which is preliminary data.</text>
</comment>
<comment type="catalytic activity">
    <reaction evidence="1 10">
        <text>Endonucleolytic cleavage to 5'-phosphomonoester.</text>
        <dbReference type="EC" id="3.1.26.4"/>
    </reaction>
</comment>
<comment type="similarity">
    <text evidence="2 10">Belongs to the RNase H family.</text>
</comment>
<proteinExistence type="inferred from homology"/>
<evidence type="ECO:0000313" key="12">
    <source>
        <dbReference type="EMBL" id="MBB1127112.1"/>
    </source>
</evidence>
<dbReference type="Gene3D" id="3.30.420.10">
    <property type="entry name" value="Ribonuclease H-like superfamily/Ribonuclease H"/>
    <property type="match status" value="1"/>
</dbReference>
<dbReference type="GO" id="GO:0004523">
    <property type="term" value="F:RNA-DNA hybrid ribonuclease activity"/>
    <property type="evidence" value="ECO:0007669"/>
    <property type="project" value="UniProtKB-UniRule"/>
</dbReference>
<dbReference type="EC" id="3.1.26.4" evidence="4 10"/>
<reference evidence="12 13" key="1">
    <citation type="journal article" date="2020" name="Arch. Microbiol.">
        <title>The genome sequence of the giant phototrophic gammaproteobacterium Thiospirillum jenense gives insight into its physiological properties and phylogenetic relationships.</title>
        <authorList>
            <person name="Imhoff J.F."/>
            <person name="Meyer T.E."/>
            <person name="Kyndt J.A."/>
        </authorList>
    </citation>
    <scope>NUCLEOTIDE SEQUENCE [LARGE SCALE GENOMIC DNA]</scope>
    <source>
        <strain evidence="12 13">DSM 216</strain>
    </source>
</reference>
<evidence type="ECO:0000256" key="7">
    <source>
        <dbReference type="ARBA" id="ARBA00022759"/>
    </source>
</evidence>
<feature type="binding site" evidence="10">
    <location>
        <position position="53"/>
    </location>
    <ligand>
        <name>Mg(2+)</name>
        <dbReference type="ChEBI" id="CHEBI:18420"/>
        <label>1</label>
    </ligand>
</feature>
<dbReference type="GO" id="GO:0005737">
    <property type="term" value="C:cytoplasm"/>
    <property type="evidence" value="ECO:0007669"/>
    <property type="project" value="UniProtKB-SubCell"/>
</dbReference>